<evidence type="ECO:0000256" key="4">
    <source>
        <dbReference type="ARBA" id="ARBA00022679"/>
    </source>
</evidence>
<dbReference type="EMBL" id="CACVAY010000012">
    <property type="protein sequence ID" value="CAA6802441.1"/>
    <property type="molecule type" value="Genomic_DNA"/>
</dbReference>
<dbReference type="PIRSF" id="PIRSF000401">
    <property type="entry name" value="RPL11_MTase"/>
    <property type="match status" value="1"/>
</dbReference>
<sequence length="294" mass="32524">MPWKQLKCHTTKSIVDDISHLLEEKHGCLSVTYQDAEDKPVLEPLPGETPLWDEIILTALFEEDVNINAIVSDIKKANLACSNISIEDLADQTWERSWMENYHPMQFGKSLWIYPSNHQVPDNTDTKILLDPGLAFGTGTHPTTALCLEWLDANPPKNLTAIDYGCGSGVLAIAAVKLGATSIVATDIDEQALIATQSNVKANDIPAETIFTSFPEAMDRTPVDLMIANILSGPLTELALEFAALTKPQGYLVLSGILHNQEDNILSSYEPFYENLQISRKDDWSCVQGVRRTQ</sequence>
<keyword evidence="3 6" id="KW-0489">Methyltransferase</keyword>
<keyword evidence="5 6" id="KW-0949">S-adenosyl-L-methionine</keyword>
<comment type="subcellular location">
    <subcellularLocation>
        <location evidence="6">Cytoplasm</location>
    </subcellularLocation>
</comment>
<dbReference type="AlphaFoldDB" id="A0A6S6S2A1"/>
<feature type="binding site" evidence="6">
    <location>
        <position position="229"/>
    </location>
    <ligand>
        <name>S-adenosyl-L-methionine</name>
        <dbReference type="ChEBI" id="CHEBI:59789"/>
    </ligand>
</feature>
<evidence type="ECO:0000256" key="3">
    <source>
        <dbReference type="ARBA" id="ARBA00022603"/>
    </source>
</evidence>
<protein>
    <recommendedName>
        <fullName evidence="6">Ribosomal protein L11 methyltransferase</fullName>
        <shortName evidence="6">L11 Mtase</shortName>
        <ecNumber evidence="6">2.1.1.-</ecNumber>
    </recommendedName>
</protein>
<comment type="similarity">
    <text evidence="1 6">Belongs to the methyltransferase superfamily. PrmA family.</text>
</comment>
<dbReference type="PANTHER" id="PTHR43648">
    <property type="entry name" value="ELECTRON TRANSFER FLAVOPROTEIN BETA SUBUNIT LYSINE METHYLTRANSFERASE"/>
    <property type="match status" value="1"/>
</dbReference>
<organism evidence="7">
    <name type="scientific">uncultured Thiotrichaceae bacterium</name>
    <dbReference type="NCBI Taxonomy" id="298394"/>
    <lineage>
        <taxon>Bacteria</taxon>
        <taxon>Pseudomonadati</taxon>
        <taxon>Pseudomonadota</taxon>
        <taxon>Gammaproteobacteria</taxon>
        <taxon>Thiotrichales</taxon>
        <taxon>Thiotrichaceae</taxon>
        <taxon>environmental samples</taxon>
    </lineage>
</organism>
<feature type="binding site" evidence="6">
    <location>
        <position position="165"/>
    </location>
    <ligand>
        <name>S-adenosyl-L-methionine</name>
        <dbReference type="ChEBI" id="CHEBI:59789"/>
    </ligand>
</feature>
<reference evidence="7" key="1">
    <citation type="submission" date="2020-01" db="EMBL/GenBank/DDBJ databases">
        <authorList>
            <person name="Meier V. D."/>
            <person name="Meier V D."/>
        </authorList>
    </citation>
    <scope>NUCLEOTIDE SEQUENCE</scope>
    <source>
        <strain evidence="7">HLG_WM_MAG_07</strain>
    </source>
</reference>
<keyword evidence="7" id="KW-0687">Ribonucleoprotein</keyword>
<evidence type="ECO:0000256" key="5">
    <source>
        <dbReference type="ARBA" id="ARBA00022691"/>
    </source>
</evidence>
<keyword evidence="4 6" id="KW-0808">Transferase</keyword>
<name>A0A6S6S2A1_9GAMM</name>
<feature type="binding site" evidence="6">
    <location>
        <position position="187"/>
    </location>
    <ligand>
        <name>S-adenosyl-L-methionine</name>
        <dbReference type="ChEBI" id="CHEBI:59789"/>
    </ligand>
</feature>
<evidence type="ECO:0000256" key="6">
    <source>
        <dbReference type="HAMAP-Rule" id="MF_00735"/>
    </source>
</evidence>
<dbReference type="GO" id="GO:0016279">
    <property type="term" value="F:protein-lysine N-methyltransferase activity"/>
    <property type="evidence" value="ECO:0007669"/>
    <property type="project" value="TreeGrafter"/>
</dbReference>
<dbReference type="InterPro" id="IPR050078">
    <property type="entry name" value="Ribosomal_L11_MeTrfase_PrmA"/>
</dbReference>
<keyword evidence="2 6" id="KW-0963">Cytoplasm</keyword>
<proteinExistence type="inferred from homology"/>
<accession>A0A6S6S2A1</accession>
<dbReference type="GO" id="GO:0005829">
    <property type="term" value="C:cytosol"/>
    <property type="evidence" value="ECO:0007669"/>
    <property type="project" value="TreeGrafter"/>
</dbReference>
<dbReference type="InterPro" id="IPR029063">
    <property type="entry name" value="SAM-dependent_MTases_sf"/>
</dbReference>
<dbReference type="PANTHER" id="PTHR43648:SF1">
    <property type="entry name" value="ELECTRON TRANSFER FLAVOPROTEIN BETA SUBUNIT LYSINE METHYLTRANSFERASE"/>
    <property type="match status" value="1"/>
</dbReference>
<dbReference type="EC" id="2.1.1.-" evidence="6"/>
<comment type="function">
    <text evidence="6">Methylates ribosomal protein L11.</text>
</comment>
<gene>
    <name evidence="6" type="primary">prmA</name>
    <name evidence="7" type="ORF">HELGO_WM10918</name>
</gene>
<dbReference type="GO" id="GO:0032259">
    <property type="term" value="P:methylation"/>
    <property type="evidence" value="ECO:0007669"/>
    <property type="project" value="UniProtKB-KW"/>
</dbReference>
<keyword evidence="7" id="KW-0689">Ribosomal protein</keyword>
<dbReference type="Pfam" id="PF06325">
    <property type="entry name" value="PrmA"/>
    <property type="match status" value="1"/>
</dbReference>
<evidence type="ECO:0000256" key="1">
    <source>
        <dbReference type="ARBA" id="ARBA00009741"/>
    </source>
</evidence>
<dbReference type="NCBIfam" id="TIGR00406">
    <property type="entry name" value="prmA"/>
    <property type="match status" value="1"/>
</dbReference>
<comment type="catalytic activity">
    <reaction evidence="6">
        <text>L-lysyl-[protein] + 3 S-adenosyl-L-methionine = N(6),N(6),N(6)-trimethyl-L-lysyl-[protein] + 3 S-adenosyl-L-homocysteine + 3 H(+)</text>
        <dbReference type="Rhea" id="RHEA:54192"/>
        <dbReference type="Rhea" id="RHEA-COMP:9752"/>
        <dbReference type="Rhea" id="RHEA-COMP:13826"/>
        <dbReference type="ChEBI" id="CHEBI:15378"/>
        <dbReference type="ChEBI" id="CHEBI:29969"/>
        <dbReference type="ChEBI" id="CHEBI:57856"/>
        <dbReference type="ChEBI" id="CHEBI:59789"/>
        <dbReference type="ChEBI" id="CHEBI:61961"/>
    </reaction>
</comment>
<evidence type="ECO:0000256" key="2">
    <source>
        <dbReference type="ARBA" id="ARBA00022490"/>
    </source>
</evidence>
<dbReference type="SUPFAM" id="SSF53335">
    <property type="entry name" value="S-adenosyl-L-methionine-dependent methyltransferases"/>
    <property type="match status" value="1"/>
</dbReference>
<feature type="binding site" evidence="6">
    <location>
        <position position="144"/>
    </location>
    <ligand>
        <name>S-adenosyl-L-methionine</name>
        <dbReference type="ChEBI" id="CHEBI:59789"/>
    </ligand>
</feature>
<dbReference type="InterPro" id="IPR004498">
    <property type="entry name" value="Ribosomal_PrmA_MeTrfase"/>
</dbReference>
<evidence type="ECO:0000313" key="7">
    <source>
        <dbReference type="EMBL" id="CAA6802441.1"/>
    </source>
</evidence>
<dbReference type="GO" id="GO:0005840">
    <property type="term" value="C:ribosome"/>
    <property type="evidence" value="ECO:0007669"/>
    <property type="project" value="UniProtKB-KW"/>
</dbReference>
<dbReference type="Gene3D" id="3.40.50.150">
    <property type="entry name" value="Vaccinia Virus protein VP39"/>
    <property type="match status" value="1"/>
</dbReference>
<dbReference type="HAMAP" id="MF_00735">
    <property type="entry name" value="Methyltr_PrmA"/>
    <property type="match status" value="1"/>
</dbReference>